<evidence type="ECO:0000313" key="2">
    <source>
        <dbReference type="EMBL" id="MDU0354262.1"/>
    </source>
</evidence>
<gene>
    <name evidence="2" type="ORF">RS130_10250</name>
</gene>
<feature type="chain" id="PRO_5045253541" description="Phosphoglyceromutase" evidence="1">
    <location>
        <begin position="19"/>
        <end position="107"/>
    </location>
</feature>
<dbReference type="RefSeq" id="WP_316025875.1">
    <property type="nucleotide sequence ID" value="NZ_JAWDIO010000002.1"/>
</dbReference>
<comment type="caution">
    <text evidence="2">The sequence shown here is derived from an EMBL/GenBank/DDBJ whole genome shotgun (WGS) entry which is preliminary data.</text>
</comment>
<feature type="signal peptide" evidence="1">
    <location>
        <begin position="1"/>
        <end position="18"/>
    </location>
</feature>
<evidence type="ECO:0000313" key="3">
    <source>
        <dbReference type="Proteomes" id="UP001247805"/>
    </source>
</evidence>
<evidence type="ECO:0008006" key="4">
    <source>
        <dbReference type="Google" id="ProtNLM"/>
    </source>
</evidence>
<proteinExistence type="predicted"/>
<accession>A0ABU3SW64</accession>
<name>A0ABU3SW64_9ALTE</name>
<dbReference type="EMBL" id="JAWDIO010000002">
    <property type="protein sequence ID" value="MDU0354262.1"/>
    <property type="molecule type" value="Genomic_DNA"/>
</dbReference>
<dbReference type="Proteomes" id="UP001247805">
    <property type="component" value="Unassembled WGS sequence"/>
</dbReference>
<organism evidence="2 3">
    <name type="scientific">Paraglaciecola aquimarina</name>
    <dbReference type="NCBI Taxonomy" id="1235557"/>
    <lineage>
        <taxon>Bacteria</taxon>
        <taxon>Pseudomonadati</taxon>
        <taxon>Pseudomonadota</taxon>
        <taxon>Gammaproteobacteria</taxon>
        <taxon>Alteromonadales</taxon>
        <taxon>Alteromonadaceae</taxon>
        <taxon>Paraglaciecola</taxon>
    </lineage>
</organism>
<keyword evidence="1" id="KW-0732">Signal</keyword>
<reference evidence="2 3" key="1">
    <citation type="submission" date="2023-10" db="EMBL/GenBank/DDBJ databases">
        <title>Glaciecola aquimarina strain GGW-M5 nov., isolated from a coastal seawater.</title>
        <authorList>
            <person name="Bayburt H."/>
            <person name="Kim J.M."/>
            <person name="Choi B.J."/>
            <person name="Jeon C.O."/>
        </authorList>
    </citation>
    <scope>NUCLEOTIDE SEQUENCE [LARGE SCALE GENOMIC DNA]</scope>
    <source>
        <strain evidence="2 3">KCTC 32108</strain>
    </source>
</reference>
<sequence>MKKITLLMTLLISLQSIAAENLVIVSIDGLRWQEVFRGYQDDVLNLPAFAKQKAALKQQFDGKNSKLKRAKLMPFLWNDVVNKGLLIGNRDLNSRMNVTNNMWFSYP</sequence>
<evidence type="ECO:0000256" key="1">
    <source>
        <dbReference type="SAM" id="SignalP"/>
    </source>
</evidence>
<protein>
    <recommendedName>
        <fullName evidence="4">Phosphoglyceromutase</fullName>
    </recommendedName>
</protein>
<keyword evidence="3" id="KW-1185">Reference proteome</keyword>